<sequence>MASGADRINDLPEGVLHHILSLLPAQDAVRTCVLAQSWRHHWRSAPAVRFAGCTGWAGGVYTFGPFVDGLLNARRGGAPLDSCDFDLDVDLDLGPYDVPRMERRVNSWIRRALRRQVRELRFQVSIKPRLPFVLEDRPLASDHLTRLELVSVQGNAGVLDFSCCPALEDLKMEDCDVRSVEMHSPSLKHLRIIYCLFYSNYRTGMSFPSLVSFDFVTNAGRVPMLESMPSLEIAKVRFDHFYNDRCDNDRLDDCGDAACDGCYYYYGPDDYNCVFLEGLTEATDLKLSAYPDLGTNLVPPSRTSSGETYSEAFKGT</sequence>
<dbReference type="PANTHER" id="PTHR34223:SF47">
    <property type="entry name" value="OS11G0207800 PROTEIN"/>
    <property type="match status" value="1"/>
</dbReference>
<dbReference type="InterPro" id="IPR053197">
    <property type="entry name" value="F-box_SCFL_complex_component"/>
</dbReference>
<dbReference type="PANTHER" id="PTHR34223">
    <property type="entry name" value="OS11G0201299 PROTEIN"/>
    <property type="match status" value="1"/>
</dbReference>
<gene>
    <name evidence="2" type="ORF">NCGR_LOCUS30440</name>
</gene>
<proteinExistence type="predicted"/>
<dbReference type="Proteomes" id="UP000604825">
    <property type="component" value="Unassembled WGS sequence"/>
</dbReference>
<name>A0A811PNP5_9POAL</name>
<dbReference type="InterPro" id="IPR036047">
    <property type="entry name" value="F-box-like_dom_sf"/>
</dbReference>
<dbReference type="EMBL" id="CAJGYO010000007">
    <property type="protein sequence ID" value="CAD6246170.1"/>
    <property type="molecule type" value="Genomic_DNA"/>
</dbReference>
<dbReference type="InterPro" id="IPR053781">
    <property type="entry name" value="F-box_AtFBL13-like"/>
</dbReference>
<feature type="domain" description="F-box" evidence="1">
    <location>
        <begin position="8"/>
        <end position="44"/>
    </location>
</feature>
<reference evidence="2" key="1">
    <citation type="submission" date="2020-10" db="EMBL/GenBank/DDBJ databases">
        <authorList>
            <person name="Han B."/>
            <person name="Lu T."/>
            <person name="Zhao Q."/>
            <person name="Huang X."/>
            <person name="Zhao Y."/>
        </authorList>
    </citation>
    <scope>NUCLEOTIDE SEQUENCE</scope>
</reference>
<dbReference type="OrthoDB" id="680662at2759"/>
<comment type="caution">
    <text evidence="2">The sequence shown here is derived from an EMBL/GenBank/DDBJ whole genome shotgun (WGS) entry which is preliminary data.</text>
</comment>
<dbReference type="CDD" id="cd22160">
    <property type="entry name" value="F-box_AtFBL13-like"/>
    <property type="match status" value="1"/>
</dbReference>
<keyword evidence="3" id="KW-1185">Reference proteome</keyword>
<protein>
    <recommendedName>
        <fullName evidence="1">F-box domain-containing protein</fullName>
    </recommendedName>
</protein>
<dbReference type="InterPro" id="IPR001810">
    <property type="entry name" value="F-box_dom"/>
</dbReference>
<evidence type="ECO:0000313" key="3">
    <source>
        <dbReference type="Proteomes" id="UP000604825"/>
    </source>
</evidence>
<organism evidence="2 3">
    <name type="scientific">Miscanthus lutarioriparius</name>
    <dbReference type="NCBI Taxonomy" id="422564"/>
    <lineage>
        <taxon>Eukaryota</taxon>
        <taxon>Viridiplantae</taxon>
        <taxon>Streptophyta</taxon>
        <taxon>Embryophyta</taxon>
        <taxon>Tracheophyta</taxon>
        <taxon>Spermatophyta</taxon>
        <taxon>Magnoliopsida</taxon>
        <taxon>Liliopsida</taxon>
        <taxon>Poales</taxon>
        <taxon>Poaceae</taxon>
        <taxon>PACMAD clade</taxon>
        <taxon>Panicoideae</taxon>
        <taxon>Andropogonodae</taxon>
        <taxon>Andropogoneae</taxon>
        <taxon>Saccharinae</taxon>
        <taxon>Miscanthus</taxon>
    </lineage>
</organism>
<evidence type="ECO:0000313" key="2">
    <source>
        <dbReference type="EMBL" id="CAD6246170.1"/>
    </source>
</evidence>
<accession>A0A811PNP5</accession>
<dbReference type="AlphaFoldDB" id="A0A811PNP5"/>
<evidence type="ECO:0000259" key="1">
    <source>
        <dbReference type="Pfam" id="PF00646"/>
    </source>
</evidence>
<dbReference type="Gene3D" id="1.20.1280.50">
    <property type="match status" value="1"/>
</dbReference>
<dbReference type="SUPFAM" id="SSF81383">
    <property type="entry name" value="F-box domain"/>
    <property type="match status" value="1"/>
</dbReference>
<dbReference type="SUPFAM" id="SSF52047">
    <property type="entry name" value="RNI-like"/>
    <property type="match status" value="1"/>
</dbReference>
<dbReference type="Pfam" id="PF00646">
    <property type="entry name" value="F-box"/>
    <property type="match status" value="1"/>
</dbReference>